<dbReference type="InterPro" id="IPR006224">
    <property type="entry name" value="PsdUridine_synth_RluA-like_CS"/>
</dbReference>
<comment type="function">
    <text evidence="5">Responsible for synthesis of pseudouridine from uracil.</text>
</comment>
<dbReference type="PANTHER" id="PTHR21600:SF44">
    <property type="entry name" value="RIBOSOMAL LARGE SUBUNIT PSEUDOURIDINE SYNTHASE D"/>
    <property type="match status" value="1"/>
</dbReference>
<dbReference type="InterPro" id="IPR036986">
    <property type="entry name" value="S4_RNA-bd_sf"/>
</dbReference>
<dbReference type="PROSITE" id="PS50889">
    <property type="entry name" value="S4"/>
    <property type="match status" value="1"/>
</dbReference>
<comment type="similarity">
    <text evidence="1 5">Belongs to the pseudouridine synthase RluA family.</text>
</comment>
<proteinExistence type="inferred from homology"/>
<feature type="domain" description="Pseudouridine synthase RsuA/RluA-like" evidence="6">
    <location>
        <begin position="104"/>
        <end position="255"/>
    </location>
</feature>
<dbReference type="Pfam" id="PF00849">
    <property type="entry name" value="PseudoU_synth_2"/>
    <property type="match status" value="1"/>
</dbReference>
<accession>A0ABW1SEY8</accession>
<dbReference type="RefSeq" id="WP_377382383.1">
    <property type="nucleotide sequence ID" value="NZ_JBHSSW010000066.1"/>
</dbReference>
<dbReference type="Proteomes" id="UP001596303">
    <property type="component" value="Unassembled WGS sequence"/>
</dbReference>
<evidence type="ECO:0000256" key="4">
    <source>
        <dbReference type="PROSITE-ProRule" id="PRU00182"/>
    </source>
</evidence>
<evidence type="ECO:0000256" key="5">
    <source>
        <dbReference type="RuleBase" id="RU362028"/>
    </source>
</evidence>
<dbReference type="SUPFAM" id="SSF55120">
    <property type="entry name" value="Pseudouridine synthase"/>
    <property type="match status" value="1"/>
</dbReference>
<dbReference type="EC" id="5.4.99.-" evidence="5"/>
<evidence type="ECO:0000256" key="1">
    <source>
        <dbReference type="ARBA" id="ARBA00010876"/>
    </source>
</evidence>
<evidence type="ECO:0000313" key="8">
    <source>
        <dbReference type="Proteomes" id="UP001596303"/>
    </source>
</evidence>
<keyword evidence="8" id="KW-1185">Reference proteome</keyword>
<keyword evidence="4" id="KW-0694">RNA-binding</keyword>
<dbReference type="PROSITE" id="PS01129">
    <property type="entry name" value="PSI_RLU"/>
    <property type="match status" value="1"/>
</dbReference>
<dbReference type="Gene3D" id="3.10.290.10">
    <property type="entry name" value="RNA-binding S4 domain"/>
    <property type="match status" value="1"/>
</dbReference>
<dbReference type="InterPro" id="IPR050188">
    <property type="entry name" value="RluA_PseudoU_synthase"/>
</dbReference>
<sequence>MSGDVQQIEVSYEESGARLDKWFKRRFDGITQGQVEKFLRTGQIRVDGARAKSNQRLEEGQMVRVPPLPTREDMEKLKASKPKKLSPRDEAFIRDMLIYEDDDIIALNKPSGVAVQGGTNTSRHIDGMLDALTKGEHRPRLVHRLDRDTSGVLLIAKHPRAAAELGDMFRERTLKKVYWAVVAGVPVPHQGQIRSWMIKGEGPEKERMVPAVQSMKGSQHAVTEYAVISQAGQRAAWMALSPLTGRTHQLRFHMEEIGNAIIGDPKYPGRREPLNGLGEGLNLHARALVIPRKKGKPLELVAPPPKHMIETFDALGFLYQEAGTDPWEPFE</sequence>
<comment type="catalytic activity">
    <reaction evidence="5">
        <text>a uridine in RNA = a pseudouridine in RNA</text>
        <dbReference type="Rhea" id="RHEA:48348"/>
        <dbReference type="Rhea" id="RHEA-COMP:12068"/>
        <dbReference type="Rhea" id="RHEA-COMP:12069"/>
        <dbReference type="ChEBI" id="CHEBI:65314"/>
        <dbReference type="ChEBI" id="CHEBI:65315"/>
    </reaction>
</comment>
<name>A0ABW1SEY8_9PROT</name>
<comment type="catalytic activity">
    <reaction evidence="3">
        <text>uridine(1911/1915/1917) in 23S rRNA = pseudouridine(1911/1915/1917) in 23S rRNA</text>
        <dbReference type="Rhea" id="RHEA:42524"/>
        <dbReference type="Rhea" id="RHEA-COMP:10097"/>
        <dbReference type="Rhea" id="RHEA-COMP:10098"/>
        <dbReference type="ChEBI" id="CHEBI:65314"/>
        <dbReference type="ChEBI" id="CHEBI:65315"/>
        <dbReference type="EC" id="5.4.99.23"/>
    </reaction>
</comment>
<comment type="caution">
    <text evidence="7">The sequence shown here is derived from an EMBL/GenBank/DDBJ whole genome shotgun (WGS) entry which is preliminary data.</text>
</comment>
<evidence type="ECO:0000313" key="7">
    <source>
        <dbReference type="EMBL" id="MFC6200236.1"/>
    </source>
</evidence>
<dbReference type="NCBIfam" id="TIGR00005">
    <property type="entry name" value="rluA_subfam"/>
    <property type="match status" value="1"/>
</dbReference>
<dbReference type="PANTHER" id="PTHR21600">
    <property type="entry name" value="MITOCHONDRIAL RNA PSEUDOURIDINE SYNTHASE"/>
    <property type="match status" value="1"/>
</dbReference>
<dbReference type="InterPro" id="IPR006225">
    <property type="entry name" value="PsdUridine_synth_RluC/D"/>
</dbReference>
<dbReference type="SUPFAM" id="SSF55174">
    <property type="entry name" value="Alpha-L RNA-binding motif"/>
    <property type="match status" value="1"/>
</dbReference>
<organism evidence="7 8">
    <name type="scientific">Ponticaulis profundi</name>
    <dbReference type="NCBI Taxonomy" id="2665222"/>
    <lineage>
        <taxon>Bacteria</taxon>
        <taxon>Pseudomonadati</taxon>
        <taxon>Pseudomonadota</taxon>
        <taxon>Alphaproteobacteria</taxon>
        <taxon>Hyphomonadales</taxon>
        <taxon>Hyphomonadaceae</taxon>
        <taxon>Ponticaulis</taxon>
    </lineage>
</organism>
<evidence type="ECO:0000256" key="3">
    <source>
        <dbReference type="ARBA" id="ARBA00036882"/>
    </source>
</evidence>
<dbReference type="CDD" id="cd00165">
    <property type="entry name" value="S4"/>
    <property type="match status" value="1"/>
</dbReference>
<evidence type="ECO:0000259" key="6">
    <source>
        <dbReference type="Pfam" id="PF00849"/>
    </source>
</evidence>
<dbReference type="InterPro" id="IPR020103">
    <property type="entry name" value="PsdUridine_synth_cat_dom_sf"/>
</dbReference>
<evidence type="ECO:0000256" key="2">
    <source>
        <dbReference type="ARBA" id="ARBA00023235"/>
    </source>
</evidence>
<dbReference type="InterPro" id="IPR006145">
    <property type="entry name" value="PsdUridine_synth_RsuA/RluA"/>
</dbReference>
<dbReference type="EMBL" id="JBHSSW010000066">
    <property type="protein sequence ID" value="MFC6200236.1"/>
    <property type="molecule type" value="Genomic_DNA"/>
</dbReference>
<gene>
    <name evidence="7" type="ORF">ACFQDM_19355</name>
</gene>
<reference evidence="8" key="1">
    <citation type="journal article" date="2019" name="Int. J. Syst. Evol. Microbiol.">
        <title>The Global Catalogue of Microorganisms (GCM) 10K type strain sequencing project: providing services to taxonomists for standard genome sequencing and annotation.</title>
        <authorList>
            <consortium name="The Broad Institute Genomics Platform"/>
            <consortium name="The Broad Institute Genome Sequencing Center for Infectious Disease"/>
            <person name="Wu L."/>
            <person name="Ma J."/>
        </authorList>
    </citation>
    <scope>NUCLEOTIDE SEQUENCE [LARGE SCALE GENOMIC DNA]</scope>
    <source>
        <strain evidence="8">CGMCC-1.15741</strain>
    </source>
</reference>
<dbReference type="CDD" id="cd02869">
    <property type="entry name" value="PseudoU_synth_RluA_like"/>
    <property type="match status" value="1"/>
</dbReference>
<keyword evidence="2 5" id="KW-0413">Isomerase</keyword>
<protein>
    <recommendedName>
        <fullName evidence="5">Pseudouridine synthase</fullName>
        <ecNumber evidence="5">5.4.99.-</ecNumber>
    </recommendedName>
</protein>
<dbReference type="Gene3D" id="3.30.2350.10">
    <property type="entry name" value="Pseudouridine synthase"/>
    <property type="match status" value="1"/>
</dbReference>